<comment type="similarity">
    <text evidence="1 4">Belongs to the 5-formyltetrahydrofolate cyclo-ligase family.</text>
</comment>
<evidence type="ECO:0000256" key="2">
    <source>
        <dbReference type="ARBA" id="ARBA00022741"/>
    </source>
</evidence>
<dbReference type="InterPro" id="IPR002698">
    <property type="entry name" value="FTHF_cligase"/>
</dbReference>
<gene>
    <name evidence="5" type="ORF">ACFP1L_06950</name>
</gene>
<evidence type="ECO:0000256" key="4">
    <source>
        <dbReference type="RuleBase" id="RU361279"/>
    </source>
</evidence>
<proteinExistence type="inferred from homology"/>
<evidence type="ECO:0000256" key="3">
    <source>
        <dbReference type="ARBA" id="ARBA00022840"/>
    </source>
</evidence>
<keyword evidence="2 4" id="KW-0547">Nucleotide-binding</keyword>
<evidence type="ECO:0000313" key="5">
    <source>
        <dbReference type="EMBL" id="MFC6201608.1"/>
    </source>
</evidence>
<sequence length="188" mass="21024">MEKGAFRKQQISRLSQLSATERAQQNLDLQRQLVATTAWQQASVIATTISSEIEVATQPIIELAWAAGKQVVIPKTLPHRQMAFMPYTPESQLERTKFGIFEPTAGPTFLKTAIDLILVPGLGYSRTELARIGFGGGYYDRYLADYQGVKLTLAFREMAFEQAEWPVDAYDILLDQLLVAKDGVHDES</sequence>
<dbReference type="PANTHER" id="PTHR23407">
    <property type="entry name" value="ATPASE INHIBITOR/5-FORMYLTETRAHYDROFOLATE CYCLO-LIGASE"/>
    <property type="match status" value="1"/>
</dbReference>
<comment type="catalytic activity">
    <reaction evidence="4">
        <text>(6S)-5-formyl-5,6,7,8-tetrahydrofolate + ATP = (6R)-5,10-methenyltetrahydrofolate + ADP + phosphate</text>
        <dbReference type="Rhea" id="RHEA:10488"/>
        <dbReference type="ChEBI" id="CHEBI:30616"/>
        <dbReference type="ChEBI" id="CHEBI:43474"/>
        <dbReference type="ChEBI" id="CHEBI:57455"/>
        <dbReference type="ChEBI" id="CHEBI:57457"/>
        <dbReference type="ChEBI" id="CHEBI:456216"/>
        <dbReference type="EC" id="6.3.3.2"/>
    </reaction>
</comment>
<comment type="caution">
    <text evidence="5">The sequence shown here is derived from an EMBL/GenBank/DDBJ whole genome shotgun (WGS) entry which is preliminary data.</text>
</comment>
<dbReference type="PANTHER" id="PTHR23407:SF1">
    <property type="entry name" value="5-FORMYLTETRAHYDROFOLATE CYCLO-LIGASE"/>
    <property type="match status" value="1"/>
</dbReference>
<dbReference type="InterPro" id="IPR024185">
    <property type="entry name" value="FTHF_cligase-like_sf"/>
</dbReference>
<dbReference type="EC" id="6.3.3.2" evidence="4"/>
<dbReference type="SUPFAM" id="SSF100950">
    <property type="entry name" value="NagB/RpiA/CoA transferase-like"/>
    <property type="match status" value="1"/>
</dbReference>
<name>A0ABW1SJU0_9LACO</name>
<dbReference type="NCBIfam" id="TIGR02727">
    <property type="entry name" value="MTHFS_bact"/>
    <property type="match status" value="1"/>
</dbReference>
<keyword evidence="4" id="KW-0479">Metal-binding</keyword>
<dbReference type="InterPro" id="IPR037171">
    <property type="entry name" value="NagB/RpiA_transferase-like"/>
</dbReference>
<comment type="cofactor">
    <cofactor evidence="4">
        <name>Mg(2+)</name>
        <dbReference type="ChEBI" id="CHEBI:18420"/>
    </cofactor>
</comment>
<dbReference type="PIRSF" id="PIRSF006806">
    <property type="entry name" value="FTHF_cligase"/>
    <property type="match status" value="1"/>
</dbReference>
<evidence type="ECO:0000256" key="1">
    <source>
        <dbReference type="ARBA" id="ARBA00010638"/>
    </source>
</evidence>
<keyword evidence="5" id="KW-0436">Ligase</keyword>
<protein>
    <recommendedName>
        <fullName evidence="4">5-formyltetrahydrofolate cyclo-ligase</fullName>
        <ecNumber evidence="4">6.3.3.2</ecNumber>
    </recommendedName>
</protein>
<dbReference type="EMBL" id="JBHSSE010000016">
    <property type="protein sequence ID" value="MFC6201608.1"/>
    <property type="molecule type" value="Genomic_DNA"/>
</dbReference>
<dbReference type="Proteomes" id="UP001596171">
    <property type="component" value="Unassembled WGS sequence"/>
</dbReference>
<dbReference type="Gene3D" id="3.40.50.10420">
    <property type="entry name" value="NagB/RpiA/CoA transferase-like"/>
    <property type="match status" value="1"/>
</dbReference>
<keyword evidence="3 4" id="KW-0067">ATP-binding</keyword>
<organism evidence="5 6">
    <name type="scientific">Lactiplantibacillus nangangensis</name>
    <dbReference type="NCBI Taxonomy" id="2559917"/>
    <lineage>
        <taxon>Bacteria</taxon>
        <taxon>Bacillati</taxon>
        <taxon>Bacillota</taxon>
        <taxon>Bacilli</taxon>
        <taxon>Lactobacillales</taxon>
        <taxon>Lactobacillaceae</taxon>
        <taxon>Lactiplantibacillus</taxon>
    </lineage>
</organism>
<reference evidence="6" key="1">
    <citation type="journal article" date="2019" name="Int. J. Syst. Evol. Microbiol.">
        <title>The Global Catalogue of Microorganisms (GCM) 10K type strain sequencing project: providing services to taxonomists for standard genome sequencing and annotation.</title>
        <authorList>
            <consortium name="The Broad Institute Genomics Platform"/>
            <consortium name="The Broad Institute Genome Sequencing Center for Infectious Disease"/>
            <person name="Wu L."/>
            <person name="Ma J."/>
        </authorList>
    </citation>
    <scope>NUCLEOTIDE SEQUENCE [LARGE SCALE GENOMIC DNA]</scope>
    <source>
        <strain evidence="6">CCM 8930</strain>
    </source>
</reference>
<dbReference type="RefSeq" id="WP_137615238.1">
    <property type="nucleotide sequence ID" value="NZ_BJDI01000002.1"/>
</dbReference>
<dbReference type="Pfam" id="PF01812">
    <property type="entry name" value="5-FTHF_cyc-lig"/>
    <property type="match status" value="1"/>
</dbReference>
<evidence type="ECO:0000313" key="6">
    <source>
        <dbReference type="Proteomes" id="UP001596171"/>
    </source>
</evidence>
<keyword evidence="6" id="KW-1185">Reference proteome</keyword>
<keyword evidence="4" id="KW-0460">Magnesium</keyword>
<dbReference type="GO" id="GO:0030272">
    <property type="term" value="F:5-formyltetrahydrofolate cyclo-ligase activity"/>
    <property type="evidence" value="ECO:0007669"/>
    <property type="project" value="UniProtKB-EC"/>
</dbReference>
<accession>A0ABW1SJU0</accession>